<proteinExistence type="predicted"/>
<dbReference type="Pfam" id="PF13193">
    <property type="entry name" value="AMP-binding_C"/>
    <property type="match status" value="1"/>
</dbReference>
<comment type="caution">
    <text evidence="5">The sequence shown here is derived from an EMBL/GenBank/DDBJ whole genome shotgun (WGS) entry which is preliminary data.</text>
</comment>
<evidence type="ECO:0000313" key="6">
    <source>
        <dbReference type="Proteomes" id="UP001494902"/>
    </source>
</evidence>
<dbReference type="SUPFAM" id="SSF56801">
    <property type="entry name" value="Acetyl-CoA synthetase-like"/>
    <property type="match status" value="2"/>
</dbReference>
<keyword evidence="2" id="KW-0596">Phosphopantetheine</keyword>
<dbReference type="PANTHER" id="PTHR45527:SF14">
    <property type="entry name" value="PLIPASTATIN SYNTHASE SUBUNIT B"/>
    <property type="match status" value="1"/>
</dbReference>
<dbReference type="EMBL" id="JBEDNQ010000008">
    <property type="protein sequence ID" value="MEQ3552841.1"/>
    <property type="molecule type" value="Genomic_DNA"/>
</dbReference>
<dbReference type="Pfam" id="PF00668">
    <property type="entry name" value="Condensation"/>
    <property type="match status" value="2"/>
</dbReference>
<dbReference type="InterPro" id="IPR023213">
    <property type="entry name" value="CAT-like_dom_sf"/>
</dbReference>
<dbReference type="Proteomes" id="UP001494902">
    <property type="component" value="Unassembled WGS sequence"/>
</dbReference>
<dbReference type="RefSeq" id="WP_349299906.1">
    <property type="nucleotide sequence ID" value="NZ_JBEDNQ010000008.1"/>
</dbReference>
<dbReference type="SUPFAM" id="SSF53474">
    <property type="entry name" value="alpha/beta-Hydrolases"/>
    <property type="match status" value="1"/>
</dbReference>
<feature type="domain" description="Carrier" evidence="4">
    <location>
        <begin position="2007"/>
        <end position="2082"/>
    </location>
</feature>
<sequence length="2372" mass="254681">MKNSSHDVHELSAHQRDIWVAAARDPHHPQFTVVVAEQLDGPVDVAQLLRCARERLRYTDALCLQVGEGGGEPVQWVDRDAATVQVHSSPVDSGEPGEDADQWAAAAAERTFVLGDGPLAEVVVLTAGPDRCILGVAAHHIVADTRALVLFTDAVLADYAGRGPEREGRSYLESVADDVAYRSSEAHGRDRAALAGELADAVPALFARGSKSPGERCRFVLDAMLVSRMLALGESPFSFVAAGVAAHLSRVHNVGEVVLGVPLANRPGCDSATVGQFANTLPLRVWTDGERTLRALASEIRASTSFLREHGRTALGDLVRELGPSAGPRIPFDVTVSSMRHPSPVTLPDVRRLTAHRASAHRQDALAIHMHAFEGRDEIEVHLHFGDGVADSDLIAAAMTSHLETLLRAGIEQPLMPMGRLTMTDAGERERLIGFATGPDVAHPAERTLTALIEQCVDAAPSARAVVGTDPLTRVELDGRANQVARGLRARGVRRGDRVAVLLERGPELLPAVFGVLKAGAAYVPVDPAHPPERIRFVLSDCGARVVLTGADTSYTPENAVPVADLLHGSRERLGPLAGAADLAYVIYTSGTTGRPKGAMIEHRSVVNRLGWMQRDYPIDSDDVLLQKTPISFDVSVWELFWWAVDGAAVSVPPAGTQRDPHLLLDAVERAGCTVLHFVPSMLEPFLSAVETCPDGRTRVASLRTVFCSGEALPPARVEQCARVLGPHVQVVNLYGPTEACVDVSHHDCTTVPGSTPQQVPIGRPVDNTSLFVLDPYGNLQPAGVPGELCIAGRQLARGYLDRPELTEEKFVGCTFAPGGRIYRTGDLARWTGDGELLFLGRLDDQVKIRGNRVELGEVGDAVRHLPDVRDAVVVDRTTAERGTHLVAYVIPQAEPDPARYRAGLAARLPDYMIPSQFVPVEQIPLTVNGKTDRRALPSPETATVSAGAAAPSGPVETALADAWARVLGTGPVGAHDDFFLLGGDSLLMLRVRAEAAAAGVHFSLTDLLRQPTVAALAAIARPESTDGAPVQPFELVSRVDRARLSGVEDAFPAPRLALGMLFHSDRSAETEHYRDVFRYSLRMPWAEREFRLAVDALVRRHPGMRASFDLASFSEPLQLIHPSVPPVVDVTDLRGHPDADAEAEINRHVAERRNYRYAVDQPPLYHLRVFVRDGAVELVVSFHHAVFDGGSVANLVAELFLDYRHALGEPVAPVTTSELPSPAEHVRAERAASGSEADRQYWAGVLDGAPRTRVEALALAFPPSTRTHFSRTVELDEALADAIRALAAEHGVPVKSVLLGAHALVLGLLTGQKEVVTGLVTHCRPERRHADRMIGLFLNTVPVRLPVDGTALETVVAALQQEREGHPHRRYPLSAVQSDHGATRVFDTAFNYVHFHVLQSLHNGDRVRLERFRTWERTEFALLVNAFTDPGHGGISLRLDYDGDLFATEQAELVEITWRSVLRSLTARPHRSAEGAEVAPAPRTAPAAYPAETVVRGLEDQVQAAPDTPAIVDGERTWSYARLDRAARAVARGLIAAGVRPGAAVGVTVGRSPELVAVVVGTALAGAACLPLDPSYPQARIAIMLDRARPDAIVVSDAEAPAGTDCPTLHLADLLSTPDVPGTVLPGPSAQDPAYVLFTSGSTGEPKGVVMPHRALANLVCWQNSRDSGAVGGRTLQFAPMSFDVSFQEVWSTLCGGGTLVLIDDGLRRDPGGLLRLLDAARVERVFLPYVALEQLADAAALLEIVPSALRVVVSSGEQLRISGSVRALCAALPSLVLENQYGPTETHVVCAHPLSGDPDDIPALPPIGHPVDGTEVRVLDRHGRSAPAGTRGEIHVGGICLADGYVGRPDLTSERFIAHPTRPDERLYRTGDAGLALADGTVIYLGRLDDQVKVRGYRVEPAEVELALRRVAGRIARDVAVVAVSGDGADARLVAFLVAAPGGPTEGTEALDGIRRGLRAELPEHLVPAHLQWIEAIPATSSGKRDDAALRALPLAGPADRAPVAPRDETERVLVAMAGELLHRDDLGVDDDLFAAGATSLTAMRLVVLIEQRFGVAVPLATFAAAPTIADVATVLRDGLAEAEYDPLVPLRIGGDGPPLFLVHPMGGNVLCYLPLVRHLPPGFPVYGLQAAGTEPGSEPADSVERIAAAYIAALRRVRTRGPYRLAGWSFGGFVAFEMARVLRADGEDVSELVLIDSIAPDRHGQRTAADPDALMRWFFWELLWLRHGSDATVTDFPVDMDEHGLFEHLAALAVDAGVLPPGSTGVLIRRLFAVFRAHWTALDSYRPPATDQDLTLLHATGPLPPVLEPLHASLETQHTDPTNGWNEWTCGRLDVVDVDGDHLDLMEEPHVRHVADVLARLLSPAEASR</sequence>
<evidence type="ECO:0000256" key="2">
    <source>
        <dbReference type="ARBA" id="ARBA00022450"/>
    </source>
</evidence>
<dbReference type="Gene3D" id="3.40.50.980">
    <property type="match status" value="4"/>
</dbReference>
<evidence type="ECO:0000256" key="3">
    <source>
        <dbReference type="ARBA" id="ARBA00022553"/>
    </source>
</evidence>
<dbReference type="InterPro" id="IPR029058">
    <property type="entry name" value="AB_hydrolase_fold"/>
</dbReference>
<evidence type="ECO:0000259" key="4">
    <source>
        <dbReference type="PROSITE" id="PS50075"/>
    </source>
</evidence>
<dbReference type="Gene3D" id="2.30.38.10">
    <property type="entry name" value="Luciferase, Domain 3"/>
    <property type="match status" value="2"/>
</dbReference>
<keyword evidence="3" id="KW-0597">Phosphoprotein</keyword>
<keyword evidence="6" id="KW-1185">Reference proteome</keyword>
<reference evidence="5 6" key="1">
    <citation type="submission" date="2024-03" db="EMBL/GenBank/DDBJ databases">
        <title>Draft genome sequence of Pseudonocardia nematodicida JCM 31783.</title>
        <authorList>
            <person name="Butdee W."/>
            <person name="Duangmal K."/>
        </authorList>
    </citation>
    <scope>NUCLEOTIDE SEQUENCE [LARGE SCALE GENOMIC DNA]</scope>
    <source>
        <strain evidence="5 6">JCM 31783</strain>
    </source>
</reference>
<dbReference type="PANTHER" id="PTHR45527">
    <property type="entry name" value="NONRIBOSOMAL PEPTIDE SYNTHETASE"/>
    <property type="match status" value="1"/>
</dbReference>
<dbReference type="InterPro" id="IPR000873">
    <property type="entry name" value="AMP-dep_synth/lig_dom"/>
</dbReference>
<dbReference type="CDD" id="cd05930">
    <property type="entry name" value="A_NRPS"/>
    <property type="match status" value="1"/>
</dbReference>
<evidence type="ECO:0000313" key="5">
    <source>
        <dbReference type="EMBL" id="MEQ3552841.1"/>
    </source>
</evidence>
<dbReference type="PROSITE" id="PS50075">
    <property type="entry name" value="CARRIER"/>
    <property type="match status" value="2"/>
</dbReference>
<dbReference type="Gene3D" id="3.40.50.1820">
    <property type="entry name" value="alpha/beta hydrolase"/>
    <property type="match status" value="1"/>
</dbReference>
<dbReference type="Gene3D" id="3.30.559.30">
    <property type="entry name" value="Nonribosomal peptide synthetase, condensation domain"/>
    <property type="match status" value="2"/>
</dbReference>
<dbReference type="InterPro" id="IPR020806">
    <property type="entry name" value="PKS_PP-bd"/>
</dbReference>
<dbReference type="InterPro" id="IPR036736">
    <property type="entry name" value="ACP-like_sf"/>
</dbReference>
<dbReference type="Pfam" id="PF00501">
    <property type="entry name" value="AMP-binding"/>
    <property type="match status" value="2"/>
</dbReference>
<dbReference type="InterPro" id="IPR001242">
    <property type="entry name" value="Condensation_dom"/>
</dbReference>
<comment type="cofactor">
    <cofactor evidence="1">
        <name>pantetheine 4'-phosphate</name>
        <dbReference type="ChEBI" id="CHEBI:47942"/>
    </cofactor>
</comment>
<dbReference type="InterPro" id="IPR045851">
    <property type="entry name" value="AMP-bd_C_sf"/>
</dbReference>
<dbReference type="NCBIfam" id="TIGR01733">
    <property type="entry name" value="AA-adenyl-dom"/>
    <property type="match status" value="2"/>
</dbReference>
<dbReference type="SMART" id="SM00823">
    <property type="entry name" value="PKS_PP"/>
    <property type="match status" value="2"/>
</dbReference>
<gene>
    <name evidence="5" type="ORF">WIS52_20430</name>
</gene>
<organism evidence="5 6">
    <name type="scientific">Pseudonocardia nematodicida</name>
    <dbReference type="NCBI Taxonomy" id="1206997"/>
    <lineage>
        <taxon>Bacteria</taxon>
        <taxon>Bacillati</taxon>
        <taxon>Actinomycetota</taxon>
        <taxon>Actinomycetes</taxon>
        <taxon>Pseudonocardiales</taxon>
        <taxon>Pseudonocardiaceae</taxon>
        <taxon>Pseudonocardia</taxon>
    </lineage>
</organism>
<feature type="domain" description="Carrier" evidence="4">
    <location>
        <begin position="951"/>
        <end position="1025"/>
    </location>
</feature>
<name>A0ABV1KEG4_9PSEU</name>
<dbReference type="InterPro" id="IPR001031">
    <property type="entry name" value="Thioesterase"/>
</dbReference>
<dbReference type="SUPFAM" id="SSF52777">
    <property type="entry name" value="CoA-dependent acyltransferases"/>
    <property type="match status" value="4"/>
</dbReference>
<dbReference type="InterPro" id="IPR020802">
    <property type="entry name" value="TesA-like"/>
</dbReference>
<dbReference type="InterPro" id="IPR025110">
    <property type="entry name" value="AMP-bd_C"/>
</dbReference>
<dbReference type="InterPro" id="IPR009081">
    <property type="entry name" value="PP-bd_ACP"/>
</dbReference>
<evidence type="ECO:0000256" key="1">
    <source>
        <dbReference type="ARBA" id="ARBA00001957"/>
    </source>
</evidence>
<dbReference type="PROSITE" id="PS00455">
    <property type="entry name" value="AMP_BINDING"/>
    <property type="match status" value="2"/>
</dbReference>
<dbReference type="InterPro" id="IPR006162">
    <property type="entry name" value="Ppantetheine_attach_site"/>
</dbReference>
<dbReference type="SMART" id="SM00824">
    <property type="entry name" value="PKS_TE"/>
    <property type="match status" value="1"/>
</dbReference>
<protein>
    <submittedName>
        <fullName evidence="5">Amino acid adenylation domain-containing protein</fullName>
    </submittedName>
</protein>
<dbReference type="PROSITE" id="PS00012">
    <property type="entry name" value="PHOSPHOPANTETHEINE"/>
    <property type="match status" value="1"/>
</dbReference>
<accession>A0ABV1KEG4</accession>
<dbReference type="Pfam" id="PF00975">
    <property type="entry name" value="Thioesterase"/>
    <property type="match status" value="1"/>
</dbReference>
<dbReference type="InterPro" id="IPR020845">
    <property type="entry name" value="AMP-binding_CS"/>
</dbReference>
<dbReference type="SUPFAM" id="SSF47336">
    <property type="entry name" value="ACP-like"/>
    <property type="match status" value="2"/>
</dbReference>
<dbReference type="Gene3D" id="3.30.300.30">
    <property type="match status" value="2"/>
</dbReference>
<dbReference type="Gene3D" id="1.10.1200.10">
    <property type="entry name" value="ACP-like"/>
    <property type="match status" value="2"/>
</dbReference>
<dbReference type="Pfam" id="PF00550">
    <property type="entry name" value="PP-binding"/>
    <property type="match status" value="2"/>
</dbReference>
<dbReference type="InterPro" id="IPR010071">
    <property type="entry name" value="AA_adenyl_dom"/>
</dbReference>
<dbReference type="Gene3D" id="3.30.559.10">
    <property type="entry name" value="Chloramphenicol acetyltransferase-like domain"/>
    <property type="match status" value="2"/>
</dbReference>